<proteinExistence type="predicted"/>
<comment type="caution">
    <text evidence="1">The sequence shown here is derived from an EMBL/GenBank/DDBJ whole genome shotgun (WGS) entry which is preliminary data.</text>
</comment>
<accession>A0ABQ0C1A6</accession>
<name>A0ABQ0C1A6_9FIRM</name>
<evidence type="ECO:0008006" key="3">
    <source>
        <dbReference type="Google" id="ProtNLM"/>
    </source>
</evidence>
<dbReference type="Proteomes" id="UP001600941">
    <property type="component" value="Unassembled WGS sequence"/>
</dbReference>
<dbReference type="EMBL" id="BAABZQ010000001">
    <property type="protein sequence ID" value="GAA6502571.1"/>
    <property type="molecule type" value="Genomic_DNA"/>
</dbReference>
<keyword evidence="2" id="KW-1185">Reference proteome</keyword>
<evidence type="ECO:0000313" key="1">
    <source>
        <dbReference type="EMBL" id="GAA6502571.1"/>
    </source>
</evidence>
<evidence type="ECO:0000313" key="2">
    <source>
        <dbReference type="Proteomes" id="UP001600941"/>
    </source>
</evidence>
<sequence length="94" mass="11420">MGVDYRLFKINILFSVIHISFNDTRRRCSSYEQYIEQIQNRLVRDLVKEYPGVELYDETDVIDILSYINSENPLTRFIFVLDEWDFIFHQDFVT</sequence>
<gene>
    <name evidence="1" type="ORF">K340107D12_53870</name>
</gene>
<organism evidence="1 2">
    <name type="scientific">Blautia parvula</name>
    <dbReference type="NCBI Taxonomy" id="2877527"/>
    <lineage>
        <taxon>Bacteria</taxon>
        <taxon>Bacillati</taxon>
        <taxon>Bacillota</taxon>
        <taxon>Clostridia</taxon>
        <taxon>Lachnospirales</taxon>
        <taxon>Lachnospiraceae</taxon>
        <taxon>Blautia</taxon>
    </lineage>
</organism>
<reference evidence="1 2" key="1">
    <citation type="submission" date="2024-04" db="EMBL/GenBank/DDBJ databases">
        <title>Defined microbial consortia suppress multidrug-resistant proinflammatory Enterobacteriaceae via ecological control.</title>
        <authorList>
            <person name="Furuichi M."/>
            <person name="Kawaguchi T."/>
            <person name="Pust M."/>
            <person name="Yasuma K."/>
            <person name="Plichta D."/>
            <person name="Hasegawa N."/>
            <person name="Ohya T."/>
            <person name="Bhattarai S."/>
            <person name="Sasajima S."/>
            <person name="Aoto Y."/>
            <person name="Tuganbaev T."/>
            <person name="Yaginuma M."/>
            <person name="Ueda M."/>
            <person name="Okahashi N."/>
            <person name="Amafuji K."/>
            <person name="Kiridooshi Y."/>
            <person name="Sugita K."/>
            <person name="Strazar M."/>
            <person name="Skelly A."/>
            <person name="Suda W."/>
            <person name="Hattori M."/>
            <person name="Nakamoto N."/>
            <person name="Caballero S."/>
            <person name="Norman J."/>
            <person name="Olle B."/>
            <person name="Tanoue T."/>
            <person name="Arita M."/>
            <person name="Bucci V."/>
            <person name="Atarashi K."/>
            <person name="Xavier R."/>
            <person name="Honda K."/>
        </authorList>
    </citation>
    <scope>NUCLEOTIDE SEQUENCE [LARGE SCALE GENOMIC DNA]</scope>
    <source>
        <strain evidence="2">k34-0107-D12</strain>
    </source>
</reference>
<protein>
    <recommendedName>
        <fullName evidence="3">AAA-ATPase-like domain-containing protein</fullName>
    </recommendedName>
</protein>